<organism evidence="2 3">
    <name type="scientific">Paenibacillus sophorae</name>
    <dbReference type="NCBI Taxonomy" id="1333845"/>
    <lineage>
        <taxon>Bacteria</taxon>
        <taxon>Bacillati</taxon>
        <taxon>Bacillota</taxon>
        <taxon>Bacilli</taxon>
        <taxon>Bacillales</taxon>
        <taxon>Paenibacillaceae</taxon>
        <taxon>Paenibacillus</taxon>
    </lineage>
</organism>
<keyword evidence="1" id="KW-1133">Transmembrane helix</keyword>
<evidence type="ECO:0000313" key="3">
    <source>
        <dbReference type="Proteomes" id="UP000683429"/>
    </source>
</evidence>
<gene>
    <name evidence="2" type="ORF">KP014_08015</name>
</gene>
<evidence type="ECO:0000313" key="2">
    <source>
        <dbReference type="EMBL" id="QWU17103.1"/>
    </source>
</evidence>
<dbReference type="EMBL" id="CP076607">
    <property type="protein sequence ID" value="QWU17103.1"/>
    <property type="molecule type" value="Genomic_DNA"/>
</dbReference>
<sequence length="50" mass="5710">MISYVILGITFLYTVTQILRYFLRGRRPVAREEIDGRLLASLNGGDRTHG</sequence>
<name>A0ABX8HFP5_9BACL</name>
<keyword evidence="1" id="KW-0812">Transmembrane</keyword>
<dbReference type="RefSeq" id="WP_175491916.1">
    <property type="nucleotide sequence ID" value="NZ_CP076607.1"/>
</dbReference>
<proteinExistence type="predicted"/>
<accession>A0ABX8HFP5</accession>
<keyword evidence="3" id="KW-1185">Reference proteome</keyword>
<protein>
    <submittedName>
        <fullName evidence="2">Uncharacterized protein</fullName>
    </submittedName>
</protein>
<reference evidence="2 3" key="1">
    <citation type="submission" date="2021-06" db="EMBL/GenBank/DDBJ databases">
        <title>Whole genome sequence of Paenibacillus sophorae DSM23020 for comparative genomics.</title>
        <authorList>
            <person name="Kim M.-J."/>
            <person name="Lee G."/>
            <person name="Shin J.-H."/>
        </authorList>
    </citation>
    <scope>NUCLEOTIDE SEQUENCE [LARGE SCALE GENOMIC DNA]</scope>
    <source>
        <strain evidence="2 3">DSM 23020</strain>
    </source>
</reference>
<keyword evidence="1" id="KW-0472">Membrane</keyword>
<dbReference type="Proteomes" id="UP000683429">
    <property type="component" value="Chromosome"/>
</dbReference>
<evidence type="ECO:0000256" key="1">
    <source>
        <dbReference type="SAM" id="Phobius"/>
    </source>
</evidence>
<feature type="transmembrane region" description="Helical" evidence="1">
    <location>
        <begin position="6"/>
        <end position="23"/>
    </location>
</feature>